<organism evidence="1 2">
    <name type="scientific">Spirosoma terrae</name>
    <dbReference type="NCBI Taxonomy" id="1968276"/>
    <lineage>
        <taxon>Bacteria</taxon>
        <taxon>Pseudomonadati</taxon>
        <taxon>Bacteroidota</taxon>
        <taxon>Cytophagia</taxon>
        <taxon>Cytophagales</taxon>
        <taxon>Cytophagaceae</taxon>
        <taxon>Spirosoma</taxon>
    </lineage>
</organism>
<sequence>MEFSEMDWYRHCQTVYSLVKGRFPRQLMMDANAYFVEKVTTVYLAKTIQSQCSELAGCCLTSSDFFIILNFFKREILMLQN</sequence>
<dbReference type="EMBL" id="JAAFZH010000003">
    <property type="protein sequence ID" value="NDU95023.1"/>
    <property type="molecule type" value="Genomic_DNA"/>
</dbReference>
<evidence type="ECO:0000313" key="1">
    <source>
        <dbReference type="EMBL" id="NDU95023.1"/>
    </source>
</evidence>
<name>A0A6L9L8F4_9BACT</name>
<dbReference type="AlphaFoldDB" id="A0A6L9L8F4"/>
<keyword evidence="2" id="KW-1185">Reference proteome</keyword>
<proteinExistence type="predicted"/>
<reference evidence="1 2" key="1">
    <citation type="submission" date="2020-02" db="EMBL/GenBank/DDBJ databases">
        <title>Draft genome sequence of two Spirosoma agri KCTC 52727 and Spirosoma terrae KCTC 52035.</title>
        <authorList>
            <person name="Rojas J."/>
            <person name="Ambika Manirajan B."/>
            <person name="Suarez C."/>
            <person name="Ratering S."/>
            <person name="Schnell S."/>
        </authorList>
    </citation>
    <scope>NUCLEOTIDE SEQUENCE [LARGE SCALE GENOMIC DNA]</scope>
    <source>
        <strain evidence="1 2">KCTC 52035</strain>
    </source>
</reference>
<protein>
    <submittedName>
        <fullName evidence="1">Uncharacterized protein</fullName>
    </submittedName>
</protein>
<gene>
    <name evidence="1" type="ORF">GK108_09070</name>
</gene>
<comment type="caution">
    <text evidence="1">The sequence shown here is derived from an EMBL/GenBank/DDBJ whole genome shotgun (WGS) entry which is preliminary data.</text>
</comment>
<dbReference type="RefSeq" id="WP_163946173.1">
    <property type="nucleotide sequence ID" value="NZ_JAAFZH010000003.1"/>
</dbReference>
<accession>A0A6L9L8F4</accession>
<dbReference type="Proteomes" id="UP000474175">
    <property type="component" value="Unassembled WGS sequence"/>
</dbReference>
<evidence type="ECO:0000313" key="2">
    <source>
        <dbReference type="Proteomes" id="UP000474175"/>
    </source>
</evidence>